<name>A0A8J3ISQ8_9CHLR</name>
<dbReference type="Gene3D" id="3.40.50.2300">
    <property type="match status" value="1"/>
</dbReference>
<evidence type="ECO:0000313" key="5">
    <source>
        <dbReference type="EMBL" id="GHO94611.1"/>
    </source>
</evidence>
<dbReference type="GO" id="GO:0000160">
    <property type="term" value="P:phosphorelay signal transduction system"/>
    <property type="evidence" value="ECO:0007669"/>
    <property type="project" value="InterPro"/>
</dbReference>
<evidence type="ECO:0000256" key="1">
    <source>
        <dbReference type="ARBA" id="ARBA00022630"/>
    </source>
</evidence>
<dbReference type="SMART" id="SM00448">
    <property type="entry name" value="REC"/>
    <property type="match status" value="1"/>
</dbReference>
<dbReference type="PANTHER" id="PTHR48105">
    <property type="entry name" value="THIOREDOXIN REDUCTASE 1-RELATED-RELATED"/>
    <property type="match status" value="1"/>
</dbReference>
<dbReference type="Pfam" id="PF00072">
    <property type="entry name" value="Response_reg"/>
    <property type="match status" value="1"/>
</dbReference>
<dbReference type="InterPro" id="IPR011006">
    <property type="entry name" value="CheY-like_superfamily"/>
</dbReference>
<dbReference type="Gene3D" id="3.50.50.60">
    <property type="entry name" value="FAD/NAD(P)-binding domain"/>
    <property type="match status" value="2"/>
</dbReference>
<dbReference type="PRINTS" id="PR00469">
    <property type="entry name" value="PNDRDTASEII"/>
</dbReference>
<dbReference type="RefSeq" id="WP_220205328.1">
    <property type="nucleotide sequence ID" value="NZ_BNJK01000001.1"/>
</dbReference>
<dbReference type="GO" id="GO:0016491">
    <property type="term" value="F:oxidoreductase activity"/>
    <property type="evidence" value="ECO:0007669"/>
    <property type="project" value="UniProtKB-KW"/>
</dbReference>
<keyword evidence="2" id="KW-0560">Oxidoreductase</keyword>
<evidence type="ECO:0000256" key="3">
    <source>
        <dbReference type="PROSITE-ProRule" id="PRU00169"/>
    </source>
</evidence>
<comment type="caution">
    <text evidence="3">Lacks conserved residue(s) required for the propagation of feature annotation.</text>
</comment>
<dbReference type="EMBL" id="BNJK01000001">
    <property type="protein sequence ID" value="GHO94611.1"/>
    <property type="molecule type" value="Genomic_DNA"/>
</dbReference>
<keyword evidence="6" id="KW-1185">Reference proteome</keyword>
<feature type="domain" description="Response regulatory" evidence="4">
    <location>
        <begin position="5"/>
        <end position="128"/>
    </location>
</feature>
<dbReference type="AlphaFoldDB" id="A0A8J3ISQ8"/>
<dbReference type="InterPro" id="IPR050097">
    <property type="entry name" value="Ferredoxin-NADP_redctase_2"/>
</dbReference>
<comment type="caution">
    <text evidence="5">The sequence shown here is derived from an EMBL/GenBank/DDBJ whole genome shotgun (WGS) entry which is preliminary data.</text>
</comment>
<dbReference type="InterPro" id="IPR036188">
    <property type="entry name" value="FAD/NAD-bd_sf"/>
</dbReference>
<reference evidence="5" key="1">
    <citation type="submission" date="2020-10" db="EMBL/GenBank/DDBJ databases">
        <title>Taxonomic study of unclassified bacteria belonging to the class Ktedonobacteria.</title>
        <authorList>
            <person name="Yabe S."/>
            <person name="Wang C.M."/>
            <person name="Zheng Y."/>
            <person name="Sakai Y."/>
            <person name="Cavaletti L."/>
            <person name="Monciardini P."/>
            <person name="Donadio S."/>
        </authorList>
    </citation>
    <scope>NUCLEOTIDE SEQUENCE</scope>
    <source>
        <strain evidence="5">ID150040</strain>
    </source>
</reference>
<gene>
    <name evidence="5" type="ORF">KSF_046590</name>
</gene>
<keyword evidence="1" id="KW-0285">Flavoprotein</keyword>
<protein>
    <submittedName>
        <fullName evidence="5">Fused response regulator/thioredoxin-disulfide reductase</fullName>
    </submittedName>
</protein>
<accession>A0A8J3ISQ8</accession>
<dbReference type="Pfam" id="PF07992">
    <property type="entry name" value="Pyr_redox_2"/>
    <property type="match status" value="1"/>
</dbReference>
<dbReference type="SUPFAM" id="SSF52172">
    <property type="entry name" value="CheY-like"/>
    <property type="match status" value="1"/>
</dbReference>
<organism evidence="5 6">
    <name type="scientific">Reticulibacter mediterranei</name>
    <dbReference type="NCBI Taxonomy" id="2778369"/>
    <lineage>
        <taxon>Bacteria</taxon>
        <taxon>Bacillati</taxon>
        <taxon>Chloroflexota</taxon>
        <taxon>Ktedonobacteria</taxon>
        <taxon>Ktedonobacterales</taxon>
        <taxon>Reticulibacteraceae</taxon>
        <taxon>Reticulibacter</taxon>
    </lineage>
</organism>
<dbReference type="InterPro" id="IPR001789">
    <property type="entry name" value="Sig_transdc_resp-reg_receiver"/>
</dbReference>
<dbReference type="Proteomes" id="UP000597444">
    <property type="component" value="Unassembled WGS sequence"/>
</dbReference>
<dbReference type="InterPro" id="IPR023753">
    <property type="entry name" value="FAD/NAD-binding_dom"/>
</dbReference>
<evidence type="ECO:0000256" key="2">
    <source>
        <dbReference type="ARBA" id="ARBA00023002"/>
    </source>
</evidence>
<sequence length="551" mass="61102">MIKPAIVLVDAFPEELHKLKNDLKPMYSDRYRIIEAYSGQQALTQLQQISLHNELVALLLVNEQMTEMDGTEFLKEARELYPQARRILLTSYTDTHTAIQAIKSGLIDYHLMKPWEPPQERLYPVLDDLLTSWSTTYHPPLETLRIIGHRWSPRLHEILDFLARNQVPYQWLDIENSKEATSLLGQMHLADETRPVVIFPDGSYLLNPREIQIAEKINLKTHAEKPFYDLIIIGSGPAGLAAGVYGASEGLHTLLVEQKAPGGQAGTSSRIENYLGFPAGLSGGELARRAVLQTQRFGAEIVTPQKVVGVKVDGQYRCVEMEDSSELRCHALLLACGVSYCRLEVPGIDALTGAGVYYGSSIAEAISCSNEQVSIVGGGNSAGQAAIYFAKYARQVTMLVRDESLEKDMSKYLIDQIEHTVNIEIKTCTRVVAVQGRNHLESITIVNDKTHEEQALPATALFIFIGTEPHTEWLNGVVENDEKGFVLTGSDLMHQGQLQVGWSLDREPFFLETNVPGIFAAGDVRHGSIKRVASSVGEGAMAVQLIHRYLG</sequence>
<dbReference type="Gene3D" id="3.40.30.10">
    <property type="entry name" value="Glutaredoxin"/>
    <property type="match status" value="1"/>
</dbReference>
<evidence type="ECO:0000259" key="4">
    <source>
        <dbReference type="PROSITE" id="PS50110"/>
    </source>
</evidence>
<dbReference type="PRINTS" id="PR00368">
    <property type="entry name" value="FADPNR"/>
</dbReference>
<proteinExistence type="predicted"/>
<dbReference type="PROSITE" id="PS50110">
    <property type="entry name" value="RESPONSE_REGULATORY"/>
    <property type="match status" value="1"/>
</dbReference>
<evidence type="ECO:0000313" key="6">
    <source>
        <dbReference type="Proteomes" id="UP000597444"/>
    </source>
</evidence>
<dbReference type="SUPFAM" id="SSF51905">
    <property type="entry name" value="FAD/NAD(P)-binding domain"/>
    <property type="match status" value="1"/>
</dbReference>